<feature type="transmembrane region" description="Helical" evidence="2">
    <location>
        <begin position="110"/>
        <end position="131"/>
    </location>
</feature>
<dbReference type="InterPro" id="IPR056119">
    <property type="entry name" value="DUF7702"/>
</dbReference>
<keyword evidence="5" id="KW-1185">Reference proteome</keyword>
<dbReference type="EMBL" id="KZ613486">
    <property type="protein sequence ID" value="PMD20191.1"/>
    <property type="molecule type" value="Genomic_DNA"/>
</dbReference>
<keyword evidence="2" id="KW-0472">Membrane</keyword>
<dbReference type="Pfam" id="PF24800">
    <property type="entry name" value="DUF7702"/>
    <property type="match status" value="1"/>
</dbReference>
<reference evidence="4 5" key="1">
    <citation type="submission" date="2016-05" db="EMBL/GenBank/DDBJ databases">
        <title>A degradative enzymes factory behind the ericoid mycorrhizal symbiosis.</title>
        <authorList>
            <consortium name="DOE Joint Genome Institute"/>
            <person name="Martino E."/>
            <person name="Morin E."/>
            <person name="Grelet G."/>
            <person name="Kuo A."/>
            <person name="Kohler A."/>
            <person name="Daghino S."/>
            <person name="Barry K."/>
            <person name="Choi C."/>
            <person name="Cichocki N."/>
            <person name="Clum A."/>
            <person name="Copeland A."/>
            <person name="Hainaut M."/>
            <person name="Haridas S."/>
            <person name="Labutti K."/>
            <person name="Lindquist E."/>
            <person name="Lipzen A."/>
            <person name="Khouja H.-R."/>
            <person name="Murat C."/>
            <person name="Ohm R."/>
            <person name="Olson A."/>
            <person name="Spatafora J."/>
            <person name="Veneault-Fourrey C."/>
            <person name="Henrissat B."/>
            <person name="Grigoriev I."/>
            <person name="Martin F."/>
            <person name="Perotto S."/>
        </authorList>
    </citation>
    <scope>NUCLEOTIDE SEQUENCE [LARGE SCALE GENOMIC DNA]</scope>
    <source>
        <strain evidence="4 5">UAMH 7357</strain>
    </source>
</reference>
<feature type="transmembrane region" description="Helical" evidence="2">
    <location>
        <begin position="75"/>
        <end position="98"/>
    </location>
</feature>
<evidence type="ECO:0000313" key="4">
    <source>
        <dbReference type="EMBL" id="PMD20191.1"/>
    </source>
</evidence>
<feature type="region of interest" description="Disordered" evidence="1">
    <location>
        <begin position="254"/>
        <end position="275"/>
    </location>
</feature>
<evidence type="ECO:0000256" key="2">
    <source>
        <dbReference type="SAM" id="Phobius"/>
    </source>
</evidence>
<dbReference type="PANTHER" id="PTHR42109">
    <property type="entry name" value="UNPLACED GENOMIC SCAFFOLD UM_SCAF_CONTIG_1.265, WHOLE GENOME SHOTGUN SEQUENCE"/>
    <property type="match status" value="1"/>
</dbReference>
<feature type="transmembrane region" description="Helical" evidence="2">
    <location>
        <begin position="151"/>
        <end position="170"/>
    </location>
</feature>
<dbReference type="AlphaFoldDB" id="A0A2J6Q1P0"/>
<accession>A0A2J6Q1P0</accession>
<gene>
    <name evidence="4" type="ORF">NA56DRAFT_690032</name>
</gene>
<dbReference type="OrthoDB" id="2560628at2759"/>
<keyword evidence="2" id="KW-1133">Transmembrane helix</keyword>
<proteinExistence type="predicted"/>
<sequence>MKFTKLNILSIIELSFYAPTTVLSLFLCIRHCCRGQRSQIAWIFLYLYCHIRVAEAALGLATITSPSVAVYGTSILFSLIGVPTLFLTTLGLLNRVYIAHEKKYPTNIKAGYFWLLQIPLEAAIGICARGASNSTTELSNGPYRVQILTKVGVALCTFGFLVMVIFTCCIGRRQSHLEPNKWRLLHTVIRSIPFLFIRLMYTILTTFMDRNVFRTYEGNVLVIGLMAVLPEMIVVVVYVVEGFMMPRLEKDKRKKRKGGRKSGWPSGPELLDDVSITKTDSELGWKDADDGSSRISRI</sequence>
<feature type="transmembrane region" description="Helical" evidence="2">
    <location>
        <begin position="40"/>
        <end position="63"/>
    </location>
</feature>
<dbReference type="PANTHER" id="PTHR42109:SF2">
    <property type="entry name" value="INTEGRAL MEMBRANE PROTEIN"/>
    <property type="match status" value="1"/>
</dbReference>
<feature type="domain" description="DUF7702" evidence="3">
    <location>
        <begin position="4"/>
        <end position="245"/>
    </location>
</feature>
<name>A0A2J6Q1P0_9HELO</name>
<feature type="transmembrane region" description="Helical" evidence="2">
    <location>
        <begin position="6"/>
        <end position="28"/>
    </location>
</feature>
<feature type="transmembrane region" description="Helical" evidence="2">
    <location>
        <begin position="221"/>
        <end position="245"/>
    </location>
</feature>
<organism evidence="4 5">
    <name type="scientific">Hyaloscypha hepaticicola</name>
    <dbReference type="NCBI Taxonomy" id="2082293"/>
    <lineage>
        <taxon>Eukaryota</taxon>
        <taxon>Fungi</taxon>
        <taxon>Dikarya</taxon>
        <taxon>Ascomycota</taxon>
        <taxon>Pezizomycotina</taxon>
        <taxon>Leotiomycetes</taxon>
        <taxon>Helotiales</taxon>
        <taxon>Hyaloscyphaceae</taxon>
        <taxon>Hyaloscypha</taxon>
    </lineage>
</organism>
<evidence type="ECO:0000259" key="3">
    <source>
        <dbReference type="Pfam" id="PF24800"/>
    </source>
</evidence>
<protein>
    <recommendedName>
        <fullName evidence="3">DUF7702 domain-containing protein</fullName>
    </recommendedName>
</protein>
<evidence type="ECO:0000313" key="5">
    <source>
        <dbReference type="Proteomes" id="UP000235672"/>
    </source>
</evidence>
<dbReference type="Proteomes" id="UP000235672">
    <property type="component" value="Unassembled WGS sequence"/>
</dbReference>
<keyword evidence="2" id="KW-0812">Transmembrane</keyword>
<feature type="transmembrane region" description="Helical" evidence="2">
    <location>
        <begin position="182"/>
        <end position="201"/>
    </location>
</feature>
<evidence type="ECO:0000256" key="1">
    <source>
        <dbReference type="SAM" id="MobiDB-lite"/>
    </source>
</evidence>